<accession>A0AAE1K2H9</accession>
<evidence type="ECO:0000313" key="4">
    <source>
        <dbReference type="EMBL" id="KAK4263929.1"/>
    </source>
</evidence>
<protein>
    <recommendedName>
        <fullName evidence="3">CCHC-type domain-containing protein</fullName>
    </recommendedName>
</protein>
<gene>
    <name evidence="4" type="ORF">QN277_029279</name>
</gene>
<proteinExistence type="predicted"/>
<comment type="caution">
    <text evidence="4">The sequence shown here is derived from an EMBL/GenBank/DDBJ whole genome shotgun (WGS) entry which is preliminary data.</text>
</comment>
<dbReference type="InterPro" id="IPR025558">
    <property type="entry name" value="DUF4283"/>
</dbReference>
<dbReference type="Pfam" id="PF14111">
    <property type="entry name" value="DUF4283"/>
    <property type="match status" value="1"/>
</dbReference>
<reference evidence="4" key="1">
    <citation type="submission" date="2023-10" db="EMBL/GenBank/DDBJ databases">
        <title>Chromosome-level genome of the transformable northern wattle, Acacia crassicarpa.</title>
        <authorList>
            <person name="Massaro I."/>
            <person name="Sinha N.R."/>
            <person name="Poethig S."/>
            <person name="Leichty A.R."/>
        </authorList>
    </citation>
    <scope>NUCLEOTIDE SEQUENCE</scope>
    <source>
        <strain evidence="4">Acra3RX</strain>
        <tissue evidence="4">Leaf</tissue>
    </source>
</reference>
<evidence type="ECO:0000259" key="3">
    <source>
        <dbReference type="PROSITE" id="PS50158"/>
    </source>
</evidence>
<dbReference type="PANTHER" id="PTHR31286:SF99">
    <property type="entry name" value="DUF4283 DOMAIN-CONTAINING PROTEIN"/>
    <property type="match status" value="1"/>
</dbReference>
<dbReference type="GO" id="GO:0003676">
    <property type="term" value="F:nucleic acid binding"/>
    <property type="evidence" value="ECO:0007669"/>
    <property type="project" value="InterPro"/>
</dbReference>
<dbReference type="EMBL" id="JAWXYG010000009">
    <property type="protein sequence ID" value="KAK4263929.1"/>
    <property type="molecule type" value="Genomic_DNA"/>
</dbReference>
<keyword evidence="1" id="KW-0862">Zinc</keyword>
<organism evidence="4 5">
    <name type="scientific">Acacia crassicarpa</name>
    <name type="common">northern wattle</name>
    <dbReference type="NCBI Taxonomy" id="499986"/>
    <lineage>
        <taxon>Eukaryota</taxon>
        <taxon>Viridiplantae</taxon>
        <taxon>Streptophyta</taxon>
        <taxon>Embryophyta</taxon>
        <taxon>Tracheophyta</taxon>
        <taxon>Spermatophyta</taxon>
        <taxon>Magnoliopsida</taxon>
        <taxon>eudicotyledons</taxon>
        <taxon>Gunneridae</taxon>
        <taxon>Pentapetalae</taxon>
        <taxon>rosids</taxon>
        <taxon>fabids</taxon>
        <taxon>Fabales</taxon>
        <taxon>Fabaceae</taxon>
        <taxon>Caesalpinioideae</taxon>
        <taxon>mimosoid clade</taxon>
        <taxon>Acacieae</taxon>
        <taxon>Acacia</taxon>
    </lineage>
</organism>
<evidence type="ECO:0000256" key="2">
    <source>
        <dbReference type="SAM" id="MobiDB-lite"/>
    </source>
</evidence>
<feature type="region of interest" description="Disordered" evidence="2">
    <location>
        <begin position="294"/>
        <end position="337"/>
    </location>
</feature>
<evidence type="ECO:0000313" key="5">
    <source>
        <dbReference type="Proteomes" id="UP001293593"/>
    </source>
</evidence>
<keyword evidence="5" id="KW-1185">Reference proteome</keyword>
<keyword evidence="1" id="KW-0863">Zinc-finger</keyword>
<dbReference type="AlphaFoldDB" id="A0AAE1K2H9"/>
<evidence type="ECO:0000256" key="1">
    <source>
        <dbReference type="PROSITE-ProRule" id="PRU00047"/>
    </source>
</evidence>
<dbReference type="InterPro" id="IPR001878">
    <property type="entry name" value="Znf_CCHC"/>
</dbReference>
<dbReference type="GO" id="GO:0008270">
    <property type="term" value="F:zinc ion binding"/>
    <property type="evidence" value="ECO:0007669"/>
    <property type="project" value="UniProtKB-KW"/>
</dbReference>
<dbReference type="InterPro" id="IPR040256">
    <property type="entry name" value="At4g02000-like"/>
</dbReference>
<dbReference type="PANTHER" id="PTHR31286">
    <property type="entry name" value="GLYCINE-RICH CELL WALL STRUCTURAL PROTEIN 1.8-LIKE"/>
    <property type="match status" value="1"/>
</dbReference>
<sequence length="337" mass="37025">MAEEQMEGTVSYRSKLLNLDMAGQSSLSQKEVVLADEDFHISREGAILSIEFSAVVREVLSKGMERTLVVKLLGRYISYHDLKARTEALWKLKGSFQLVDLEGNFYFATFDLEEDYIKALTAGPWMIFGAYLTVQPWTLDFDASSYAVSKVVAWVRIPSLSIGYYHKSTLRAIGTLLGEYGVEYEGLPVICFECGKYGHSKERCKPGGQLSAADLSSGKNISISSTTGEGITHPLGSAVAEGSSDLPLSPYGLWMEVRYPKKGNKQNWGKSPKMVGSYNNGGSRYNVLFENEDLSASSTQINPMSNPMPAPSAPQIQLTDDDRHEEAARGSSGNQKP</sequence>
<dbReference type="Proteomes" id="UP001293593">
    <property type="component" value="Unassembled WGS sequence"/>
</dbReference>
<dbReference type="PROSITE" id="PS50158">
    <property type="entry name" value="ZF_CCHC"/>
    <property type="match status" value="1"/>
</dbReference>
<keyword evidence="1" id="KW-0479">Metal-binding</keyword>
<name>A0AAE1K2H9_9FABA</name>
<feature type="domain" description="CCHC-type" evidence="3">
    <location>
        <begin position="191"/>
        <end position="205"/>
    </location>
</feature>